<dbReference type="KEGG" id="pvv:PVVCY_0300070"/>
<dbReference type="AlphaFoldDB" id="A0A449BMQ2"/>
<dbReference type="InterPro" id="IPR006477">
    <property type="entry name" value="Yir_bir_cir"/>
</dbReference>
<protein>
    <submittedName>
        <fullName evidence="3">PIR protein CIR protein</fullName>
    </submittedName>
</protein>
<dbReference type="GeneID" id="19962783"/>
<evidence type="ECO:0000313" key="3">
    <source>
        <dbReference type="EMBL" id="VEV54736.1"/>
    </source>
</evidence>
<proteinExistence type="predicted"/>
<accession>A0A449BMQ2</accession>
<dbReference type="EMBL" id="LR215059">
    <property type="protein sequence ID" value="VEV54736.1"/>
    <property type="molecule type" value="Genomic_DNA"/>
</dbReference>
<feature type="region of interest" description="Disordered" evidence="1">
    <location>
        <begin position="247"/>
        <end position="278"/>
    </location>
</feature>
<dbReference type="OrthoDB" id="373318at2759"/>
<dbReference type="Pfam" id="PF06022">
    <property type="entry name" value="Cir_Bir_Yir"/>
    <property type="match status" value="1"/>
</dbReference>
<feature type="region of interest" description="Disordered" evidence="1">
    <location>
        <begin position="345"/>
        <end position="374"/>
    </location>
</feature>
<feature type="transmembrane region" description="Helical" evidence="2">
    <location>
        <begin position="413"/>
        <end position="436"/>
    </location>
</feature>
<sequence>MNTDVCKLFIKVDELFIEGKVKEDAFNNSSYTNFCDKGACSTNYDRIGALCEYLLTELSKFDKKEKGSNNDANQNYEYVFMWLAAKFREISRDTSFSISDYYEDAIVQSGGNFNCWDKLDSKKYLKGSNISVMSAFYYLFINICNALVGNEISNFSLKKFKDYDYEYYRKYNLINSDASYCGTYIQLLTDLKKTYDEYRNLAIEKIPKDYNILSLTCSPLINKDNHPDLQLNSHGCIQLHEFLGQVRKKPKSNPPSSESKSPPNGSETKKESQPSNIGEELNFEKIKDYSVQIFDKYSPQFIHTATRIENHIRDMVRYNFINIVGIGSKYIKAIENVKLPNFQILGPNNKEKESEKSKKEKVEPPTPPQTTGETTVCSDNILSKVLNVPGCNLIGLNRNITRLLSFKFEGNKVAIIVLTVVSITIVLAIMYWYLYYGCGKPMKKKKMGNKIINLVDEKGRAKRIISPIDRKRGVKTNMDLDYEEKKTIVIINPYDEKNISIQRIKPPSLKITLLNTYKHIYVNPSPFINLFFLLIFFIYKRKRDTINDKFN</sequence>
<keyword evidence="2" id="KW-1133">Transmembrane helix</keyword>
<keyword evidence="2" id="KW-0812">Transmembrane</keyword>
<keyword evidence="2" id="KW-0472">Membrane</keyword>
<evidence type="ECO:0000256" key="2">
    <source>
        <dbReference type="SAM" id="Phobius"/>
    </source>
</evidence>
<reference evidence="3 4" key="1">
    <citation type="submission" date="2019-01" db="EMBL/GenBank/DDBJ databases">
        <authorList>
            <person name="Ramaprasad A."/>
        </authorList>
    </citation>
    <scope>NUCLEOTIDE SEQUENCE [LARGE SCALE GENOMIC DNA]</scope>
</reference>
<name>A0A449BMQ2_PLAVN</name>
<feature type="compositionally biased region" description="Low complexity" evidence="1">
    <location>
        <begin position="254"/>
        <end position="264"/>
    </location>
</feature>
<gene>
    <name evidence="3" type="ORF">PVVCY_0300070</name>
</gene>
<dbReference type="VEuPathDB" id="PlasmoDB:PVVCY_0300070"/>
<feature type="compositionally biased region" description="Basic and acidic residues" evidence="1">
    <location>
        <begin position="349"/>
        <end position="363"/>
    </location>
</feature>
<dbReference type="RefSeq" id="XP_037490090.1">
    <property type="nucleotide sequence ID" value="XM_037634653.1"/>
</dbReference>
<organism evidence="3 4">
    <name type="scientific">Plasmodium vinckei vinckei</name>
    <dbReference type="NCBI Taxonomy" id="54757"/>
    <lineage>
        <taxon>Eukaryota</taxon>
        <taxon>Sar</taxon>
        <taxon>Alveolata</taxon>
        <taxon>Apicomplexa</taxon>
        <taxon>Aconoidasida</taxon>
        <taxon>Haemosporida</taxon>
        <taxon>Plasmodiidae</taxon>
        <taxon>Plasmodium</taxon>
        <taxon>Plasmodium (Vinckeia)</taxon>
    </lineage>
</organism>
<feature type="transmembrane region" description="Helical" evidence="2">
    <location>
        <begin position="520"/>
        <end position="539"/>
    </location>
</feature>
<dbReference type="Proteomes" id="UP000290582">
    <property type="component" value="Chromosome PVVCY_03"/>
</dbReference>
<evidence type="ECO:0000256" key="1">
    <source>
        <dbReference type="SAM" id="MobiDB-lite"/>
    </source>
</evidence>
<evidence type="ECO:0000313" key="4">
    <source>
        <dbReference type="Proteomes" id="UP000290582"/>
    </source>
</evidence>